<feature type="region of interest" description="Disordered" evidence="1">
    <location>
        <begin position="161"/>
        <end position="190"/>
    </location>
</feature>
<dbReference type="InterPro" id="IPR048494">
    <property type="entry name" value="Dit-like_N"/>
</dbReference>
<organism evidence="3 4">
    <name type="scientific">Leptospira fluminis</name>
    <dbReference type="NCBI Taxonomy" id="2484979"/>
    <lineage>
        <taxon>Bacteria</taxon>
        <taxon>Pseudomonadati</taxon>
        <taxon>Spirochaetota</taxon>
        <taxon>Spirochaetia</taxon>
        <taxon>Leptospirales</taxon>
        <taxon>Leptospiraceae</taxon>
        <taxon>Leptospira</taxon>
    </lineage>
</organism>
<feature type="domain" description="Dit-like phage tail protein N-terminal" evidence="2">
    <location>
        <begin position="32"/>
        <end position="157"/>
    </location>
</feature>
<evidence type="ECO:0000313" key="4">
    <source>
        <dbReference type="Proteomes" id="UP000297855"/>
    </source>
</evidence>
<name>A0A4R9GNX1_9LEPT</name>
<dbReference type="Pfam" id="PF21821">
    <property type="entry name" value="Dit_like"/>
    <property type="match status" value="1"/>
</dbReference>
<protein>
    <recommendedName>
        <fullName evidence="2">Dit-like phage tail protein N-terminal domain-containing protein</fullName>
    </recommendedName>
</protein>
<evidence type="ECO:0000313" key="3">
    <source>
        <dbReference type="EMBL" id="TGK18038.1"/>
    </source>
</evidence>
<evidence type="ECO:0000256" key="1">
    <source>
        <dbReference type="SAM" id="MobiDB-lite"/>
    </source>
</evidence>
<sequence length="190" mass="20586">MPSLANRISNGFGLFGADGQTSLKSSGDSIVFDSTTSISIDRSASVTNHAIEKGSDVTDHVSSDPITVNFSAIISDADWDPLDPMSFFNKNVKERLDLLKQWMDNKEILKYFYYGESIENVVIESYSEEQSVDLGQGRQLQFKLKQINIVESKTVDAKSPVKKGLTQPAKASISGNAGANKPSCSAVRGG</sequence>
<evidence type="ECO:0000259" key="2">
    <source>
        <dbReference type="Pfam" id="PF21821"/>
    </source>
</evidence>
<comment type="caution">
    <text evidence="3">The sequence shown here is derived from an EMBL/GenBank/DDBJ whole genome shotgun (WGS) entry which is preliminary data.</text>
</comment>
<dbReference type="OrthoDB" id="329887at2"/>
<dbReference type="EMBL" id="RQEV01000011">
    <property type="protein sequence ID" value="TGK18038.1"/>
    <property type="molecule type" value="Genomic_DNA"/>
</dbReference>
<proteinExistence type="predicted"/>
<reference evidence="3" key="1">
    <citation type="journal article" date="2019" name="PLoS Negl. Trop. Dis.">
        <title>Revisiting the worldwide diversity of Leptospira species in the environment.</title>
        <authorList>
            <person name="Vincent A.T."/>
            <person name="Schiettekatte O."/>
            <person name="Bourhy P."/>
            <person name="Veyrier F.J."/>
            <person name="Picardeau M."/>
        </authorList>
    </citation>
    <scope>NUCLEOTIDE SEQUENCE [LARGE SCALE GENOMIC DNA]</scope>
    <source>
        <strain evidence="3">SCS5</strain>
    </source>
</reference>
<accession>A0A4R9GNX1</accession>
<gene>
    <name evidence="3" type="ORF">EHO61_11305</name>
</gene>
<dbReference type="AlphaFoldDB" id="A0A4R9GNX1"/>
<dbReference type="RefSeq" id="WP_135813692.1">
    <property type="nucleotide sequence ID" value="NZ_RQEV01000011.1"/>
</dbReference>
<keyword evidence="4" id="KW-1185">Reference proteome</keyword>
<dbReference type="Proteomes" id="UP000297855">
    <property type="component" value="Unassembled WGS sequence"/>
</dbReference>